<evidence type="ECO:0000313" key="8">
    <source>
        <dbReference type="RefSeq" id="XP_022240358.1"/>
    </source>
</evidence>
<dbReference type="InterPro" id="IPR036396">
    <property type="entry name" value="Cyt_P450_sf"/>
</dbReference>
<evidence type="ECO:0000256" key="4">
    <source>
        <dbReference type="ARBA" id="ARBA00023033"/>
    </source>
</evidence>
<dbReference type="PROSITE" id="PS00086">
    <property type="entry name" value="CYTOCHROME_P450"/>
    <property type="match status" value="1"/>
</dbReference>
<evidence type="ECO:0000256" key="5">
    <source>
        <dbReference type="RuleBase" id="RU000461"/>
    </source>
</evidence>
<dbReference type="Proteomes" id="UP000694941">
    <property type="component" value="Unplaced"/>
</dbReference>
<keyword evidence="2 5" id="KW-0479">Metal-binding</keyword>
<keyword evidence="4 5" id="KW-0503">Monooxygenase</keyword>
<gene>
    <name evidence="7 8" type="primary">LOC106458436</name>
</gene>
<accession>A0ABM1S9Q3</accession>
<sequence length="224" mass="25873">MDVYLKVMRQDNSSESFTLEHLRSISSNMIFAGTDTVSNTLYWGMKLMILHPEIQDRIYREIEEVVGKERLPSNAHRNNMPYTEATLMELQRFANIVPLSIFHSNPVETTFHGYTIPKRSIILANLWTVHRDPLEWPDPDKFVPSRFLDHDGKVVQKKGYIPFGIGKRACLGIPLAKIELFLFFTTILQSYRITATPQENEFCLNIQNTASVVKPYKVIAIPRM</sequence>
<dbReference type="PANTHER" id="PTHR24300:SF403">
    <property type="entry name" value="CYTOCHROME P450 306A1"/>
    <property type="match status" value="1"/>
</dbReference>
<dbReference type="GeneID" id="106458436"/>
<keyword evidence="6" id="KW-1185">Reference proteome</keyword>
<dbReference type="InterPro" id="IPR050182">
    <property type="entry name" value="Cytochrome_P450_fam2"/>
</dbReference>
<dbReference type="RefSeq" id="XP_022240357.1">
    <property type="nucleotide sequence ID" value="XM_022384649.1"/>
</dbReference>
<dbReference type="PRINTS" id="PR00463">
    <property type="entry name" value="EP450I"/>
</dbReference>
<proteinExistence type="inferred from homology"/>
<keyword evidence="3 5" id="KW-0408">Iron</keyword>
<keyword evidence="5" id="KW-0349">Heme</keyword>
<dbReference type="SUPFAM" id="SSF48264">
    <property type="entry name" value="Cytochrome P450"/>
    <property type="match status" value="1"/>
</dbReference>
<dbReference type="RefSeq" id="XP_022240358.1">
    <property type="nucleotide sequence ID" value="XM_022384650.1"/>
</dbReference>
<protein>
    <submittedName>
        <fullName evidence="7 8">Cytochrome P450 2U1-like isoform X1</fullName>
    </submittedName>
</protein>
<reference evidence="7 8" key="1">
    <citation type="submission" date="2025-05" db="UniProtKB">
        <authorList>
            <consortium name="RefSeq"/>
        </authorList>
    </citation>
    <scope>IDENTIFICATION</scope>
    <source>
        <tissue evidence="7 8">Muscle</tissue>
    </source>
</reference>
<dbReference type="Pfam" id="PF00067">
    <property type="entry name" value="p450"/>
    <property type="match status" value="1"/>
</dbReference>
<comment type="similarity">
    <text evidence="1 5">Belongs to the cytochrome P450 family.</text>
</comment>
<evidence type="ECO:0000256" key="1">
    <source>
        <dbReference type="ARBA" id="ARBA00010617"/>
    </source>
</evidence>
<evidence type="ECO:0000256" key="2">
    <source>
        <dbReference type="ARBA" id="ARBA00022723"/>
    </source>
</evidence>
<evidence type="ECO:0000313" key="7">
    <source>
        <dbReference type="RefSeq" id="XP_022240357.1"/>
    </source>
</evidence>
<evidence type="ECO:0000313" key="6">
    <source>
        <dbReference type="Proteomes" id="UP000694941"/>
    </source>
</evidence>
<name>A0ABM1S9Q3_LIMPO</name>
<dbReference type="InterPro" id="IPR001128">
    <property type="entry name" value="Cyt_P450"/>
</dbReference>
<dbReference type="PANTHER" id="PTHR24300">
    <property type="entry name" value="CYTOCHROME P450 508A4-RELATED"/>
    <property type="match status" value="1"/>
</dbReference>
<evidence type="ECO:0000256" key="3">
    <source>
        <dbReference type="ARBA" id="ARBA00023004"/>
    </source>
</evidence>
<dbReference type="InterPro" id="IPR017972">
    <property type="entry name" value="Cyt_P450_CS"/>
</dbReference>
<dbReference type="Gene3D" id="1.10.630.10">
    <property type="entry name" value="Cytochrome P450"/>
    <property type="match status" value="1"/>
</dbReference>
<dbReference type="PRINTS" id="PR00385">
    <property type="entry name" value="P450"/>
</dbReference>
<dbReference type="InterPro" id="IPR002401">
    <property type="entry name" value="Cyt_P450_E_grp-I"/>
</dbReference>
<organism evidence="6 8">
    <name type="scientific">Limulus polyphemus</name>
    <name type="common">Atlantic horseshoe crab</name>
    <dbReference type="NCBI Taxonomy" id="6850"/>
    <lineage>
        <taxon>Eukaryota</taxon>
        <taxon>Metazoa</taxon>
        <taxon>Ecdysozoa</taxon>
        <taxon>Arthropoda</taxon>
        <taxon>Chelicerata</taxon>
        <taxon>Merostomata</taxon>
        <taxon>Xiphosura</taxon>
        <taxon>Limulidae</taxon>
        <taxon>Limulus</taxon>
    </lineage>
</organism>
<keyword evidence="5" id="KW-0560">Oxidoreductase</keyword>